<dbReference type="Proteomes" id="UP000324222">
    <property type="component" value="Unassembled WGS sequence"/>
</dbReference>
<sequence>MQDELEKMKETKLFIVAHKRKAGDEFDIVPQRRMILVHRKLIPKENYKGNYVNANLSQRSEESDHCDY</sequence>
<keyword evidence="2" id="KW-1185">Reference proteome</keyword>
<protein>
    <submittedName>
        <fullName evidence="1">Uncharacterized protein</fullName>
    </submittedName>
</protein>
<evidence type="ECO:0000313" key="2">
    <source>
        <dbReference type="Proteomes" id="UP000324222"/>
    </source>
</evidence>
<proteinExistence type="predicted"/>
<dbReference type="EMBL" id="VSRR010036536">
    <property type="protein sequence ID" value="MPC73308.1"/>
    <property type="molecule type" value="Genomic_DNA"/>
</dbReference>
<name>A0A5B7HX87_PORTR</name>
<evidence type="ECO:0000313" key="1">
    <source>
        <dbReference type="EMBL" id="MPC73308.1"/>
    </source>
</evidence>
<accession>A0A5B7HX87</accession>
<organism evidence="1 2">
    <name type="scientific">Portunus trituberculatus</name>
    <name type="common">Swimming crab</name>
    <name type="synonym">Neptunus trituberculatus</name>
    <dbReference type="NCBI Taxonomy" id="210409"/>
    <lineage>
        <taxon>Eukaryota</taxon>
        <taxon>Metazoa</taxon>
        <taxon>Ecdysozoa</taxon>
        <taxon>Arthropoda</taxon>
        <taxon>Crustacea</taxon>
        <taxon>Multicrustacea</taxon>
        <taxon>Malacostraca</taxon>
        <taxon>Eumalacostraca</taxon>
        <taxon>Eucarida</taxon>
        <taxon>Decapoda</taxon>
        <taxon>Pleocyemata</taxon>
        <taxon>Brachyura</taxon>
        <taxon>Eubrachyura</taxon>
        <taxon>Portunoidea</taxon>
        <taxon>Portunidae</taxon>
        <taxon>Portuninae</taxon>
        <taxon>Portunus</taxon>
    </lineage>
</organism>
<gene>
    <name evidence="1" type="ORF">E2C01_067632</name>
</gene>
<reference evidence="1 2" key="1">
    <citation type="submission" date="2019-05" db="EMBL/GenBank/DDBJ databases">
        <title>Another draft genome of Portunus trituberculatus and its Hox gene families provides insights of decapod evolution.</title>
        <authorList>
            <person name="Jeong J.-H."/>
            <person name="Song I."/>
            <person name="Kim S."/>
            <person name="Choi T."/>
            <person name="Kim D."/>
            <person name="Ryu S."/>
            <person name="Kim W."/>
        </authorList>
    </citation>
    <scope>NUCLEOTIDE SEQUENCE [LARGE SCALE GENOMIC DNA]</scope>
    <source>
        <tissue evidence="1">Muscle</tissue>
    </source>
</reference>
<comment type="caution">
    <text evidence="1">The sequence shown here is derived from an EMBL/GenBank/DDBJ whole genome shotgun (WGS) entry which is preliminary data.</text>
</comment>
<dbReference type="AlphaFoldDB" id="A0A5B7HX87"/>